<gene>
    <name evidence="2" type="ORF">A3C04_00715</name>
</gene>
<dbReference type="Proteomes" id="UP000178092">
    <property type="component" value="Unassembled WGS sequence"/>
</dbReference>
<keyword evidence="1" id="KW-0812">Transmembrane</keyword>
<proteinExistence type="predicted"/>
<dbReference type="EMBL" id="MHTV01000037">
    <property type="protein sequence ID" value="OHA66088.1"/>
    <property type="molecule type" value="Genomic_DNA"/>
</dbReference>
<evidence type="ECO:0000256" key="1">
    <source>
        <dbReference type="SAM" id="Phobius"/>
    </source>
</evidence>
<evidence type="ECO:0000313" key="3">
    <source>
        <dbReference type="Proteomes" id="UP000178092"/>
    </source>
</evidence>
<evidence type="ECO:0000313" key="2">
    <source>
        <dbReference type="EMBL" id="OHA66088.1"/>
    </source>
</evidence>
<dbReference type="Pfam" id="PF18895">
    <property type="entry name" value="T4SS_pilin"/>
    <property type="match status" value="1"/>
</dbReference>
<accession>A0A1G2R0H0</accession>
<keyword evidence="1" id="KW-0472">Membrane</keyword>
<keyword evidence="1" id="KW-1133">Transmembrane helix</keyword>
<dbReference type="InterPro" id="IPR043993">
    <property type="entry name" value="T4SS_pilin"/>
</dbReference>
<protein>
    <submittedName>
        <fullName evidence="2">Uncharacterized protein</fullName>
    </submittedName>
</protein>
<sequence>MMKKFLGISLILAVLFGGMGMMGMANVVLAQVVDDPVAPGAACDITADCGDASLICEGGDPATPAIKEGECKERADGGGGRFVSPGGEETPTGLLNSVTDLQNLINTITNWFFFILITVAVIFIILAAMQFITAGGDSAKVSEARSKLIWAAVGIGIAVLAKSIPVLVKSLLGVAAS</sequence>
<dbReference type="AlphaFoldDB" id="A0A1G2R0H0"/>
<name>A0A1G2R0H0_9BACT</name>
<organism evidence="2 3">
    <name type="scientific">Candidatus Wildermuthbacteria bacterium RIFCSPHIGHO2_02_FULL_45_25</name>
    <dbReference type="NCBI Taxonomy" id="1802450"/>
    <lineage>
        <taxon>Bacteria</taxon>
        <taxon>Candidatus Wildermuthiibacteriota</taxon>
    </lineage>
</organism>
<feature type="transmembrane region" description="Helical" evidence="1">
    <location>
        <begin position="111"/>
        <end position="136"/>
    </location>
</feature>
<reference evidence="2 3" key="1">
    <citation type="journal article" date="2016" name="Nat. Commun.">
        <title>Thousands of microbial genomes shed light on interconnected biogeochemical processes in an aquifer system.</title>
        <authorList>
            <person name="Anantharaman K."/>
            <person name="Brown C.T."/>
            <person name="Hug L.A."/>
            <person name="Sharon I."/>
            <person name="Castelle C.J."/>
            <person name="Probst A.J."/>
            <person name="Thomas B.C."/>
            <person name="Singh A."/>
            <person name="Wilkins M.J."/>
            <person name="Karaoz U."/>
            <person name="Brodie E.L."/>
            <person name="Williams K.H."/>
            <person name="Hubbard S.S."/>
            <person name="Banfield J.F."/>
        </authorList>
    </citation>
    <scope>NUCLEOTIDE SEQUENCE [LARGE SCALE GENOMIC DNA]</scope>
</reference>
<feature type="transmembrane region" description="Helical" evidence="1">
    <location>
        <begin position="148"/>
        <end position="168"/>
    </location>
</feature>
<comment type="caution">
    <text evidence="2">The sequence shown here is derived from an EMBL/GenBank/DDBJ whole genome shotgun (WGS) entry which is preliminary data.</text>
</comment>